<sequence length="204" mass="23944">MNLNNTVLIPTNNVAQLIQRNQDFYNHNNYSSSYTSYTRPSYNIDNINPELIHNLNYILSNIPIQSNFINPNLTYNTHHQNNLKSNLQFQYSSYLRVNSYNAQRLDNNNNSKELNFLNEQLLDIVALAKNLLVKNCPTDKNIEQFNASRVWRQKLSKYLEASNFSEFKKSQSLLKSLKNFIAKSLKIHIDYQIVVRNKEKLSYS</sequence>
<evidence type="ECO:0000313" key="2">
    <source>
        <dbReference type="Proteomes" id="UP000266673"/>
    </source>
</evidence>
<protein>
    <submittedName>
        <fullName evidence="1">Uncharacterized protein</fullName>
    </submittedName>
</protein>
<dbReference type="EMBL" id="QKWP01002209">
    <property type="protein sequence ID" value="RIB04299.1"/>
    <property type="molecule type" value="Genomic_DNA"/>
</dbReference>
<dbReference type="AlphaFoldDB" id="A0A397U6B5"/>
<dbReference type="Proteomes" id="UP000266673">
    <property type="component" value="Unassembled WGS sequence"/>
</dbReference>
<gene>
    <name evidence="1" type="ORF">C2G38_2222756</name>
</gene>
<reference evidence="1 2" key="1">
    <citation type="submission" date="2018-06" db="EMBL/GenBank/DDBJ databases">
        <title>Comparative genomics reveals the genomic features of Rhizophagus irregularis, R. cerebriforme, R. diaphanum and Gigaspora rosea, and their symbiotic lifestyle signature.</title>
        <authorList>
            <person name="Morin E."/>
            <person name="San Clemente H."/>
            <person name="Chen E.C.H."/>
            <person name="De La Providencia I."/>
            <person name="Hainaut M."/>
            <person name="Kuo A."/>
            <person name="Kohler A."/>
            <person name="Murat C."/>
            <person name="Tang N."/>
            <person name="Roy S."/>
            <person name="Loubradou J."/>
            <person name="Henrissat B."/>
            <person name="Grigoriev I.V."/>
            <person name="Corradi N."/>
            <person name="Roux C."/>
            <person name="Martin F.M."/>
        </authorList>
    </citation>
    <scope>NUCLEOTIDE SEQUENCE [LARGE SCALE GENOMIC DNA]</scope>
    <source>
        <strain evidence="1 2">DAOM 194757</strain>
    </source>
</reference>
<proteinExistence type="predicted"/>
<name>A0A397U6B5_9GLOM</name>
<organism evidence="1 2">
    <name type="scientific">Gigaspora rosea</name>
    <dbReference type="NCBI Taxonomy" id="44941"/>
    <lineage>
        <taxon>Eukaryota</taxon>
        <taxon>Fungi</taxon>
        <taxon>Fungi incertae sedis</taxon>
        <taxon>Mucoromycota</taxon>
        <taxon>Glomeromycotina</taxon>
        <taxon>Glomeromycetes</taxon>
        <taxon>Diversisporales</taxon>
        <taxon>Gigasporaceae</taxon>
        <taxon>Gigaspora</taxon>
    </lineage>
</organism>
<comment type="caution">
    <text evidence="1">The sequence shown here is derived from an EMBL/GenBank/DDBJ whole genome shotgun (WGS) entry which is preliminary data.</text>
</comment>
<accession>A0A397U6B5</accession>
<dbReference type="STRING" id="44941.A0A397U6B5"/>
<evidence type="ECO:0000313" key="1">
    <source>
        <dbReference type="EMBL" id="RIB04299.1"/>
    </source>
</evidence>
<keyword evidence="2" id="KW-1185">Reference proteome</keyword>
<dbReference type="OrthoDB" id="2435447at2759"/>